<dbReference type="InterPro" id="IPR036779">
    <property type="entry name" value="LysM_dom_sf"/>
</dbReference>
<feature type="non-terminal residue" evidence="4">
    <location>
        <position position="1"/>
    </location>
</feature>
<proteinExistence type="predicted"/>
<evidence type="ECO:0000313" key="4">
    <source>
        <dbReference type="EMBL" id="KAF9448383.1"/>
    </source>
</evidence>
<dbReference type="PROSITE" id="PS51782">
    <property type="entry name" value="LYSM"/>
    <property type="match status" value="1"/>
</dbReference>
<protein>
    <recommendedName>
        <fullName evidence="3">LysM domain-containing protein</fullName>
    </recommendedName>
</protein>
<dbReference type="CDD" id="cd00118">
    <property type="entry name" value="LysM"/>
    <property type="match status" value="1"/>
</dbReference>
<dbReference type="Proteomes" id="UP000807342">
    <property type="component" value="Unassembled WGS sequence"/>
</dbReference>
<comment type="caution">
    <text evidence="4">The sequence shown here is derived from an EMBL/GenBank/DDBJ whole genome shotgun (WGS) entry which is preliminary data.</text>
</comment>
<organism evidence="4 5">
    <name type="scientific">Macrolepiota fuliginosa MF-IS2</name>
    <dbReference type="NCBI Taxonomy" id="1400762"/>
    <lineage>
        <taxon>Eukaryota</taxon>
        <taxon>Fungi</taxon>
        <taxon>Dikarya</taxon>
        <taxon>Basidiomycota</taxon>
        <taxon>Agaricomycotina</taxon>
        <taxon>Agaricomycetes</taxon>
        <taxon>Agaricomycetidae</taxon>
        <taxon>Agaricales</taxon>
        <taxon>Agaricineae</taxon>
        <taxon>Agaricaceae</taxon>
        <taxon>Macrolepiota</taxon>
    </lineage>
</organism>
<evidence type="ECO:0000313" key="5">
    <source>
        <dbReference type="Proteomes" id="UP000807342"/>
    </source>
</evidence>
<accession>A0A9P5XBL6</accession>
<feature type="domain" description="LysM" evidence="3">
    <location>
        <begin position="70"/>
        <end position="113"/>
    </location>
</feature>
<dbReference type="PANTHER" id="PTHR34997">
    <property type="entry name" value="AM15"/>
    <property type="match status" value="1"/>
</dbReference>
<evidence type="ECO:0000259" key="3">
    <source>
        <dbReference type="PROSITE" id="PS51782"/>
    </source>
</evidence>
<dbReference type="GO" id="GO:0008061">
    <property type="term" value="F:chitin binding"/>
    <property type="evidence" value="ECO:0007669"/>
    <property type="project" value="UniProtKB-KW"/>
</dbReference>
<dbReference type="SUPFAM" id="SSF54106">
    <property type="entry name" value="LysM domain"/>
    <property type="match status" value="1"/>
</dbReference>
<dbReference type="InterPro" id="IPR018392">
    <property type="entry name" value="LysM"/>
</dbReference>
<keyword evidence="2" id="KW-0843">Virulence</keyword>
<sequence>AVSTTAAYPLDCDRPLYRVLDNDTCDTICNNGRVSNYQLSLINPEFGADCRGIRNAQLLCLGRKGQDCTDLHKVTSGETCEKVAASVGIEVNILKQNNPNLGEDCQFINPGKV</sequence>
<dbReference type="AlphaFoldDB" id="A0A9P5XBL6"/>
<keyword evidence="1" id="KW-0147">Chitin-binding</keyword>
<dbReference type="EMBL" id="MU151163">
    <property type="protein sequence ID" value="KAF9448383.1"/>
    <property type="molecule type" value="Genomic_DNA"/>
</dbReference>
<dbReference type="PANTHER" id="PTHR34997:SF1">
    <property type="entry name" value="PEPTIDOGLYCAN-BINDING LYSIN DOMAIN"/>
    <property type="match status" value="1"/>
</dbReference>
<evidence type="ECO:0000256" key="1">
    <source>
        <dbReference type="ARBA" id="ARBA00022669"/>
    </source>
</evidence>
<feature type="non-terminal residue" evidence="4">
    <location>
        <position position="113"/>
    </location>
</feature>
<dbReference type="InterPro" id="IPR052210">
    <property type="entry name" value="LysM1-like"/>
</dbReference>
<gene>
    <name evidence="4" type="ORF">P691DRAFT_648272</name>
</gene>
<evidence type="ECO:0000256" key="2">
    <source>
        <dbReference type="ARBA" id="ARBA00023026"/>
    </source>
</evidence>
<reference evidence="4" key="1">
    <citation type="submission" date="2020-11" db="EMBL/GenBank/DDBJ databases">
        <authorList>
            <consortium name="DOE Joint Genome Institute"/>
            <person name="Ahrendt S."/>
            <person name="Riley R."/>
            <person name="Andreopoulos W."/>
            <person name="Labutti K."/>
            <person name="Pangilinan J."/>
            <person name="Ruiz-Duenas F.J."/>
            <person name="Barrasa J.M."/>
            <person name="Sanchez-Garcia M."/>
            <person name="Camarero S."/>
            <person name="Miyauchi S."/>
            <person name="Serrano A."/>
            <person name="Linde D."/>
            <person name="Babiker R."/>
            <person name="Drula E."/>
            <person name="Ayuso-Fernandez I."/>
            <person name="Pacheco R."/>
            <person name="Padilla G."/>
            <person name="Ferreira P."/>
            <person name="Barriuso J."/>
            <person name="Kellner H."/>
            <person name="Castanera R."/>
            <person name="Alfaro M."/>
            <person name="Ramirez L."/>
            <person name="Pisabarro A.G."/>
            <person name="Kuo A."/>
            <person name="Tritt A."/>
            <person name="Lipzen A."/>
            <person name="He G."/>
            <person name="Yan M."/>
            <person name="Ng V."/>
            <person name="Cullen D."/>
            <person name="Martin F."/>
            <person name="Rosso M.-N."/>
            <person name="Henrissat B."/>
            <person name="Hibbett D."/>
            <person name="Martinez A.T."/>
            <person name="Grigoriev I.V."/>
        </authorList>
    </citation>
    <scope>NUCLEOTIDE SEQUENCE</scope>
    <source>
        <strain evidence="4">MF-IS2</strain>
    </source>
</reference>
<name>A0A9P5XBL6_9AGAR</name>
<dbReference type="Pfam" id="PF01476">
    <property type="entry name" value="LysM"/>
    <property type="match status" value="1"/>
</dbReference>
<dbReference type="OrthoDB" id="5985073at2759"/>
<keyword evidence="5" id="KW-1185">Reference proteome</keyword>
<dbReference type="Gene3D" id="3.10.350.10">
    <property type="entry name" value="LysM domain"/>
    <property type="match status" value="2"/>
</dbReference>